<name>A0A2S4LZS3_9BURK</name>
<reference evidence="1 2" key="1">
    <citation type="submission" date="2018-01" db="EMBL/GenBank/DDBJ databases">
        <title>Genomic Encyclopedia of Type Strains, Phase III (KMG-III): the genomes of soil and plant-associated and newly described type strains.</title>
        <authorList>
            <person name="Whitman W."/>
        </authorList>
    </citation>
    <scope>NUCLEOTIDE SEQUENCE [LARGE SCALE GENOMIC DNA]</scope>
    <source>
        <strain evidence="1 2">JCM 18070</strain>
    </source>
</reference>
<dbReference type="Proteomes" id="UP000237381">
    <property type="component" value="Unassembled WGS sequence"/>
</dbReference>
<sequence length="39" mass="4464">MSSWNSHHNLDMDLNLIGLFVEIAEIVEIVEIVEAHHHA</sequence>
<dbReference type="EMBL" id="PQGA01000016">
    <property type="protein sequence ID" value="POR47961.1"/>
    <property type="molecule type" value="Genomic_DNA"/>
</dbReference>
<protein>
    <submittedName>
        <fullName evidence="1">Uncharacterized protein</fullName>
    </submittedName>
</protein>
<gene>
    <name evidence="1" type="ORF">B0G62_116111</name>
</gene>
<organism evidence="1 2">
    <name type="scientific">Paraburkholderia eburnea</name>
    <dbReference type="NCBI Taxonomy" id="1189126"/>
    <lineage>
        <taxon>Bacteria</taxon>
        <taxon>Pseudomonadati</taxon>
        <taxon>Pseudomonadota</taxon>
        <taxon>Betaproteobacteria</taxon>
        <taxon>Burkholderiales</taxon>
        <taxon>Burkholderiaceae</taxon>
        <taxon>Paraburkholderia</taxon>
    </lineage>
</organism>
<evidence type="ECO:0000313" key="1">
    <source>
        <dbReference type="EMBL" id="POR47961.1"/>
    </source>
</evidence>
<comment type="caution">
    <text evidence="1">The sequence shown here is derived from an EMBL/GenBank/DDBJ whole genome shotgun (WGS) entry which is preliminary data.</text>
</comment>
<keyword evidence="2" id="KW-1185">Reference proteome</keyword>
<evidence type="ECO:0000313" key="2">
    <source>
        <dbReference type="Proteomes" id="UP000237381"/>
    </source>
</evidence>
<proteinExistence type="predicted"/>
<accession>A0A2S4LZS3</accession>
<dbReference type="AlphaFoldDB" id="A0A2S4LZS3"/>